<feature type="domain" description="NACHT" evidence="1">
    <location>
        <begin position="467"/>
        <end position="590"/>
    </location>
</feature>
<evidence type="ECO:0000313" key="3">
    <source>
        <dbReference type="EMBL" id="PMD62168.1"/>
    </source>
</evidence>
<evidence type="ECO:0000259" key="1">
    <source>
        <dbReference type="Pfam" id="PF05729"/>
    </source>
</evidence>
<dbReference type="RefSeq" id="XP_024739072.1">
    <property type="nucleotide sequence ID" value="XM_024886684.1"/>
</dbReference>
<accession>A0A2J6TGT2</accession>
<dbReference type="InterPro" id="IPR007111">
    <property type="entry name" value="NACHT_NTPase"/>
</dbReference>
<evidence type="ECO:0000313" key="4">
    <source>
        <dbReference type="Proteomes" id="UP000235371"/>
    </source>
</evidence>
<name>A0A2J6TGT2_9HELO</name>
<dbReference type="STRING" id="1095630.A0A2J6TGT2"/>
<dbReference type="InterPro" id="IPR027417">
    <property type="entry name" value="P-loop_NTPase"/>
</dbReference>
<dbReference type="SUPFAM" id="SSF52540">
    <property type="entry name" value="P-loop containing nucleoside triphosphate hydrolases"/>
    <property type="match status" value="1"/>
</dbReference>
<keyword evidence="4" id="KW-1185">Reference proteome</keyword>
<dbReference type="Pfam" id="PF12770">
    <property type="entry name" value="CHAT"/>
    <property type="match status" value="1"/>
</dbReference>
<dbReference type="EMBL" id="KZ613785">
    <property type="protein sequence ID" value="PMD62168.1"/>
    <property type="molecule type" value="Genomic_DNA"/>
</dbReference>
<dbReference type="InterPro" id="IPR024983">
    <property type="entry name" value="CHAT_dom"/>
</dbReference>
<dbReference type="GeneID" id="36594761"/>
<gene>
    <name evidence="3" type="ORF">K444DRAFT_662253</name>
</gene>
<organism evidence="3 4">
    <name type="scientific">Hyaloscypha bicolor E</name>
    <dbReference type="NCBI Taxonomy" id="1095630"/>
    <lineage>
        <taxon>Eukaryota</taxon>
        <taxon>Fungi</taxon>
        <taxon>Dikarya</taxon>
        <taxon>Ascomycota</taxon>
        <taxon>Pezizomycotina</taxon>
        <taxon>Leotiomycetes</taxon>
        <taxon>Helotiales</taxon>
        <taxon>Hyaloscyphaceae</taxon>
        <taxon>Hyaloscypha</taxon>
        <taxon>Hyaloscypha bicolor</taxon>
    </lineage>
</organism>
<reference evidence="3 4" key="1">
    <citation type="submission" date="2016-04" db="EMBL/GenBank/DDBJ databases">
        <title>A degradative enzymes factory behind the ericoid mycorrhizal symbiosis.</title>
        <authorList>
            <consortium name="DOE Joint Genome Institute"/>
            <person name="Martino E."/>
            <person name="Morin E."/>
            <person name="Grelet G."/>
            <person name="Kuo A."/>
            <person name="Kohler A."/>
            <person name="Daghino S."/>
            <person name="Barry K."/>
            <person name="Choi C."/>
            <person name="Cichocki N."/>
            <person name="Clum A."/>
            <person name="Copeland A."/>
            <person name="Hainaut M."/>
            <person name="Haridas S."/>
            <person name="Labutti K."/>
            <person name="Lindquist E."/>
            <person name="Lipzen A."/>
            <person name="Khouja H.-R."/>
            <person name="Murat C."/>
            <person name="Ohm R."/>
            <person name="Olson A."/>
            <person name="Spatafora J."/>
            <person name="Veneault-Fourrey C."/>
            <person name="Henrissat B."/>
            <person name="Grigoriev I."/>
            <person name="Martin F."/>
            <person name="Perotto S."/>
        </authorList>
    </citation>
    <scope>NUCLEOTIDE SEQUENCE [LARGE SCALE GENOMIC DNA]</scope>
    <source>
        <strain evidence="3 4">E</strain>
    </source>
</reference>
<evidence type="ECO:0000259" key="2">
    <source>
        <dbReference type="Pfam" id="PF12770"/>
    </source>
</evidence>
<sequence length="1475" mass="168052">MGEASGTTTYHLRILAEASKTDVPGWGVAVYLGGACFAKNITLSDPFTNIEEDECRWYLEDYLTKSPFEKGRAELAVESLNSYADSLFEQLHLSRVWRRLSDKTNHSNKVLEIDIVEDTKDSSSVSSDTIHRLHWEVLEWPRLWKHIRLQTLLRRIIPQNEATNLTINRVESWSRGVPSVNVLLVISRRLINQGADEVDPNLALQSLQTLQKDLETREAPFRLNIETVRPGSFKALKRHLEERSERQHSGDVHIVHFDVHGRVGLRSVKGEDKATTAAFLYFQSGKGDGRLSPTRAGSVADLLRKHNIRIAVLNACESAKANKGDEANLARVFTKAGVQNVLAMAYRTLGSTSTEFMRAFYEALIARGKPFSTAIRIAREHLRASPIRDARFALRRSLEDWIVPVVYASGKDVELHISSVEKGVLALENPTLTTTTPKDQLTTPLTLFGRGFDVLRFETIFLASKLIGISGPAGVGKTAFVHHLLRCWKDTRLYEKTLYVDCASIDVSEVDTPGALFQRILSDENPGKSGQFEEDETVYRSNLSELGSHFQVIVFDNLEASHSAFKEMDEHGRWPENARIALVTLIRDIINSRSQYEESPSLILVGRRDDDDWWAGQFPDLPGFPRYKLRDLSHPDAIELSHNVLEDLGFDRSQWNNEDENILSQVLNILQCNPLAIDIVLRTVVSKNHPWKELFNQILFHQFTGAWLLHEYQCRFQTRDIMFGSNTGPLSEYYANVYCNLTLYWHEGPVKDVFQNWLDASLEGGGCKAIEFGVDRGYFSLNPEGRIEQIHPLFTLLGRSIFPLVPGILAVGLVWAMAAEEESLPDQFVEYIWPEDLIVYVTLGIYFLSVDEMSLLIKHYEHFLRRFIMRRTMTEDALTLFRMISIGNSLTTAHWTLSTLDIKRALEFSRLTYDIIDKTDAALLKDPSLTGAVSFAMMNRGFADFAQGTKTVAECRASGNSIPDMMFRQVRDDEQRSLIDSLTWDDVPNPNQVPNLQQLAPQMERIFENRDMQARVSEISESVHRGTGSVELMDTVLGESAIRPNQEEFLERWTNLWSQAVQQGSNVRSLDLEKALDVRNRLDAITHYKALLTQALKEQNVEALIEILNSMIEIFQSDEVFAEDLTQALKVKKAFESVVRVIQVCISPGINRSPTEIQAILDDVDTVEFLESQKEYHDSMREHLRKVVKRKLLEGESKEAIKHPKRRLNDVMKEVMGYAATPEGQAKLLEFGVPLRARIKQLEQAIEAEDFETAIATMDQIVENNNPTMFADFDTMDMAQERQRLVSSCDFKKALVPYNHALQENRLEDAIAIAEGLLQDHEGGKYPNLMEHLVLGTRAAMERLVWLRHAQKWEMAFIADDYPTAFTEIRTLRRLETSRALDEPITAPILTTTQTVTFYARDITEWDYLRTLHRHFGETKRPRLALRTVVALLERYDHPDDLEQPAWLLAGVIESERGFKWLYEIEVAIGNCQAP</sequence>
<dbReference type="Proteomes" id="UP000235371">
    <property type="component" value="Unassembled WGS sequence"/>
</dbReference>
<dbReference type="Pfam" id="PF05729">
    <property type="entry name" value="NACHT"/>
    <property type="match status" value="1"/>
</dbReference>
<feature type="domain" description="CHAT" evidence="2">
    <location>
        <begin position="214"/>
        <end position="401"/>
    </location>
</feature>
<proteinExistence type="predicted"/>
<dbReference type="OrthoDB" id="3516528at2759"/>
<dbReference type="InParanoid" id="A0A2J6TGT2"/>
<dbReference type="Gene3D" id="3.40.50.300">
    <property type="entry name" value="P-loop containing nucleotide triphosphate hydrolases"/>
    <property type="match status" value="1"/>
</dbReference>
<protein>
    <submittedName>
        <fullName evidence="3">Uncharacterized protein</fullName>
    </submittedName>
</protein>